<comment type="caution">
    <text evidence="2">The sequence shown here is derived from an EMBL/GenBank/DDBJ whole genome shotgun (WGS) entry which is preliminary data.</text>
</comment>
<evidence type="ECO:0000256" key="1">
    <source>
        <dbReference type="SAM" id="MobiDB-lite"/>
    </source>
</evidence>
<feature type="region of interest" description="Disordered" evidence="1">
    <location>
        <begin position="1"/>
        <end position="20"/>
    </location>
</feature>
<name>L7FAJ3_STRT8</name>
<keyword evidence="3" id="KW-1185">Reference proteome</keyword>
<proteinExistence type="predicted"/>
<evidence type="ECO:0000313" key="2">
    <source>
        <dbReference type="EMBL" id="ELP67680.1"/>
    </source>
</evidence>
<gene>
    <name evidence="2" type="ORF">STRTUCAR8_08575</name>
</gene>
<evidence type="ECO:0000313" key="3">
    <source>
        <dbReference type="Proteomes" id="UP000010931"/>
    </source>
</evidence>
<dbReference type="PATRIC" id="fig|698760.3.peg.3586"/>
<dbReference type="Proteomes" id="UP000010931">
    <property type="component" value="Unassembled WGS sequence"/>
</dbReference>
<organism evidence="2 3">
    <name type="scientific">Streptomyces turgidiscabies (strain Car8)</name>
    <dbReference type="NCBI Taxonomy" id="698760"/>
    <lineage>
        <taxon>Bacteria</taxon>
        <taxon>Bacillati</taxon>
        <taxon>Actinomycetota</taxon>
        <taxon>Actinomycetes</taxon>
        <taxon>Kitasatosporales</taxon>
        <taxon>Streptomycetaceae</taxon>
        <taxon>Streptomyces</taxon>
    </lineage>
</organism>
<dbReference type="AlphaFoldDB" id="L7FAJ3"/>
<accession>L7FAJ3</accession>
<dbReference type="EMBL" id="AEJB01000272">
    <property type="protein sequence ID" value="ELP67680.1"/>
    <property type="molecule type" value="Genomic_DNA"/>
</dbReference>
<dbReference type="RefSeq" id="WP_006377210.1">
    <property type="nucleotide sequence ID" value="NZ_AEJB01000272.1"/>
</dbReference>
<reference evidence="2 3" key="1">
    <citation type="journal article" date="2011" name="Plasmid">
        <title>Streptomyces turgidiscabies Car8 contains a modular pathogenicity island that shares virulence genes with other actinobacterial plant pathogens.</title>
        <authorList>
            <person name="Huguet-Tapia J.C."/>
            <person name="Badger J.H."/>
            <person name="Loria R."/>
            <person name="Pettis G.S."/>
        </authorList>
    </citation>
    <scope>NUCLEOTIDE SEQUENCE [LARGE SCALE GENOMIC DNA]</scope>
    <source>
        <strain evidence="2 3">Car8</strain>
    </source>
</reference>
<protein>
    <submittedName>
        <fullName evidence="2">Uncharacterized protein</fullName>
    </submittedName>
</protein>
<sequence>MAYTPAPGDRITVTRTPGNHGPVGVMTGTVLDVLTIGGIDGILYFKNDEGGRAYLATNEQMAEIGKVQTIERAPGWRGPLTAAGAPASDPTPDPERIPAMASHFVDCITMQSYALPASPCTCPPWVGLDPDGWYRLDCSDPSNPRIVEYGDEDRDDEAPLTLDDAIHELQACEQQDDPA</sequence>